<dbReference type="Pfam" id="PF01145">
    <property type="entry name" value="Band_7"/>
    <property type="match status" value="1"/>
</dbReference>
<dbReference type="InterPro" id="IPR010200">
    <property type="entry name" value="HflC"/>
</dbReference>
<protein>
    <recommendedName>
        <fullName evidence="6">Protein HflC</fullName>
    </recommendedName>
</protein>
<keyword evidence="5" id="KW-0472">Membrane</keyword>
<proteinExistence type="inferred from homology"/>
<comment type="function">
    <text evidence="6">HflC and HflK could regulate a protease.</text>
</comment>
<comment type="similarity">
    <text evidence="2 6">Belongs to the band 7/mec-2 family. HflC subfamily.</text>
</comment>
<dbReference type="GO" id="GO:0016020">
    <property type="term" value="C:membrane"/>
    <property type="evidence" value="ECO:0007669"/>
    <property type="project" value="UniProtKB-SubCell"/>
</dbReference>
<evidence type="ECO:0000256" key="2">
    <source>
        <dbReference type="ARBA" id="ARBA00007862"/>
    </source>
</evidence>
<dbReference type="PANTHER" id="PTHR42911">
    <property type="entry name" value="MODULATOR OF FTSH PROTEASE HFLC"/>
    <property type="match status" value="1"/>
</dbReference>
<keyword evidence="8" id="KW-0645">Protease</keyword>
<evidence type="ECO:0000256" key="1">
    <source>
        <dbReference type="ARBA" id="ARBA00004167"/>
    </source>
</evidence>
<dbReference type="RefSeq" id="WP_076401201.1">
    <property type="nucleotide sequence ID" value="NZ_FTOA01000005.1"/>
</dbReference>
<dbReference type="PANTHER" id="PTHR42911:SF1">
    <property type="entry name" value="MODULATOR OF FTSH PROTEASE HFLC"/>
    <property type="match status" value="1"/>
</dbReference>
<dbReference type="PIRSF" id="PIRSF005651">
    <property type="entry name" value="HflC"/>
    <property type="match status" value="1"/>
</dbReference>
<keyword evidence="3" id="KW-0812">Transmembrane</keyword>
<name>A0A1N7NQG0_9PROT</name>
<evidence type="ECO:0000256" key="3">
    <source>
        <dbReference type="ARBA" id="ARBA00022692"/>
    </source>
</evidence>
<dbReference type="NCBIfam" id="TIGR01932">
    <property type="entry name" value="hflC"/>
    <property type="match status" value="1"/>
</dbReference>
<keyword evidence="8" id="KW-0378">Hydrolase</keyword>
<dbReference type="SMART" id="SM00244">
    <property type="entry name" value="PHB"/>
    <property type="match status" value="1"/>
</dbReference>
<dbReference type="STRING" id="80876.SAMN05421779_105299"/>
<dbReference type="GO" id="GO:0008233">
    <property type="term" value="F:peptidase activity"/>
    <property type="evidence" value="ECO:0007669"/>
    <property type="project" value="UniProtKB-KW"/>
</dbReference>
<organism evidence="8 9">
    <name type="scientific">Insolitispirillum peregrinum</name>
    <dbReference type="NCBI Taxonomy" id="80876"/>
    <lineage>
        <taxon>Bacteria</taxon>
        <taxon>Pseudomonadati</taxon>
        <taxon>Pseudomonadota</taxon>
        <taxon>Alphaproteobacteria</taxon>
        <taxon>Rhodospirillales</taxon>
        <taxon>Novispirillaceae</taxon>
        <taxon>Insolitispirillum</taxon>
    </lineage>
</organism>
<dbReference type="SUPFAM" id="SSF117892">
    <property type="entry name" value="Band 7/SPFH domain"/>
    <property type="match status" value="1"/>
</dbReference>
<dbReference type="GO" id="GO:0006508">
    <property type="term" value="P:proteolysis"/>
    <property type="evidence" value="ECO:0007669"/>
    <property type="project" value="UniProtKB-KW"/>
</dbReference>
<dbReference type="CDD" id="cd03405">
    <property type="entry name" value="SPFH_HflC"/>
    <property type="match status" value="1"/>
</dbReference>
<dbReference type="OrthoDB" id="9812991at2"/>
<evidence type="ECO:0000256" key="5">
    <source>
        <dbReference type="ARBA" id="ARBA00023136"/>
    </source>
</evidence>
<feature type="domain" description="Band 7" evidence="7">
    <location>
        <begin position="22"/>
        <end position="184"/>
    </location>
</feature>
<evidence type="ECO:0000256" key="6">
    <source>
        <dbReference type="PIRNR" id="PIRNR005651"/>
    </source>
</evidence>
<evidence type="ECO:0000256" key="4">
    <source>
        <dbReference type="ARBA" id="ARBA00022989"/>
    </source>
</evidence>
<evidence type="ECO:0000313" key="9">
    <source>
        <dbReference type="Proteomes" id="UP000185678"/>
    </source>
</evidence>
<evidence type="ECO:0000259" key="7">
    <source>
        <dbReference type="SMART" id="SM00244"/>
    </source>
</evidence>
<dbReference type="Proteomes" id="UP000185678">
    <property type="component" value="Unassembled WGS sequence"/>
</dbReference>
<comment type="subcellular location">
    <subcellularLocation>
        <location evidence="1">Membrane</location>
        <topology evidence="1">Single-pass membrane protein</topology>
    </subcellularLocation>
</comment>
<keyword evidence="9" id="KW-1185">Reference proteome</keyword>
<dbReference type="Gene3D" id="3.30.479.30">
    <property type="entry name" value="Band 7 domain"/>
    <property type="match status" value="1"/>
</dbReference>
<accession>A0A1N7NQG0</accession>
<dbReference type="InterPro" id="IPR001107">
    <property type="entry name" value="Band_7"/>
</dbReference>
<dbReference type="AlphaFoldDB" id="A0A1N7NQG0"/>
<sequence length="292" mass="33146">MKQHKLLLLAVAAIAVAVLAVASLFTVRQTEQAIVVQFGNPRQVIKEPGLHFKIPFIQQVLYYDSRILSLNPRGQEVPLVDQKRIIVDSFARYRIVDPLQFYKAVVNTRVFEDRFGAILNSAVRDNLGSSELADLLTEKRGTVMQNIANSVRQRSSEFGIEVLDVRIGRTDLPDQTSQSVYNRMRSSRISLAKQLRAEGEELKVKIQAEADRDRTVLLADARKNAEILRGEGDAQRNTVLADAYNRDPEFFRFYRSLDAYREALNSGTTMVLSPDSEFFKYFNTLPGDRSSR</sequence>
<reference evidence="8 9" key="1">
    <citation type="submission" date="2017-01" db="EMBL/GenBank/DDBJ databases">
        <authorList>
            <person name="Mah S.A."/>
            <person name="Swanson W.J."/>
            <person name="Moy G.W."/>
            <person name="Vacquier V.D."/>
        </authorList>
    </citation>
    <scope>NUCLEOTIDE SEQUENCE [LARGE SCALE GENOMIC DNA]</scope>
    <source>
        <strain evidence="8 9">DSM 11589</strain>
    </source>
</reference>
<gene>
    <name evidence="8" type="ORF">SAMN05421779_105299</name>
</gene>
<dbReference type="InterPro" id="IPR036013">
    <property type="entry name" value="Band_7/SPFH_dom_sf"/>
</dbReference>
<dbReference type="EMBL" id="FTOA01000005">
    <property type="protein sequence ID" value="SIT00584.1"/>
    <property type="molecule type" value="Genomic_DNA"/>
</dbReference>
<evidence type="ECO:0000313" key="8">
    <source>
        <dbReference type="EMBL" id="SIT00584.1"/>
    </source>
</evidence>
<keyword evidence="4" id="KW-1133">Transmembrane helix</keyword>